<dbReference type="OrthoDB" id="4781at2759"/>
<dbReference type="STRING" id="7070.D2A2V6"/>
<feature type="coiled-coil region" evidence="1">
    <location>
        <begin position="156"/>
        <end position="190"/>
    </location>
</feature>
<name>D2A2V6_TRICA</name>
<reference evidence="4 5" key="2">
    <citation type="journal article" date="2010" name="Nucleic Acids Res.">
        <title>BeetleBase in 2010: revisions to provide comprehensive genomic information for Tribolium castaneum.</title>
        <authorList>
            <person name="Kim H.S."/>
            <person name="Murphy T."/>
            <person name="Xia J."/>
            <person name="Caragea D."/>
            <person name="Park Y."/>
            <person name="Beeman R.W."/>
            <person name="Lorenzen M.D."/>
            <person name="Butcher S."/>
            <person name="Manak J.R."/>
            <person name="Brown S.J."/>
        </authorList>
    </citation>
    <scope>GENOME REANNOTATION</scope>
    <source>
        <strain evidence="4 5">Georgia GA2</strain>
    </source>
</reference>
<evidence type="ECO:0000256" key="1">
    <source>
        <dbReference type="SAM" id="Coils"/>
    </source>
</evidence>
<dbReference type="InterPro" id="IPR031756">
    <property type="entry name" value="BGBP_N"/>
</dbReference>
<sequence>MCVCKTVLLIVGLGGCFAGPVRNYGPLRHYNVPRPSIQAFRPRGFKVSIPHTEGIQLFAFHGNINKPLHGLEAGQFSQDVLQREGDEWVFQDSSAKLNVGDKIYYWLFIIKEDLGYRYDHGEYEVKVLATRDFDSPQTTSVTPNLAPNLGICEKVMVNLTRKLLDLQQEIESLRETNDILEDMVQKHTDTATTLTLDGLMIKDDDELVSVIQAIIKDKLGLKSRIQNVTRQENGMVKFQVASLREKLEVVKAAKRKLKSSSFTITY</sequence>
<proteinExistence type="predicted"/>
<evidence type="ECO:0000256" key="2">
    <source>
        <dbReference type="SAM" id="SignalP"/>
    </source>
</evidence>
<evidence type="ECO:0000313" key="5">
    <source>
        <dbReference type="Proteomes" id="UP000007266"/>
    </source>
</evidence>
<gene>
    <name evidence="4" type="primary">AUGUSTUS-3.0.2_07620</name>
    <name evidence="4" type="ORF">TcasGA2_TC007620</name>
</gene>
<dbReference type="KEGG" id="tca:660349"/>
<dbReference type="Proteomes" id="UP000007266">
    <property type="component" value="Linkage group 4"/>
</dbReference>
<keyword evidence="2" id="KW-0732">Signal</keyword>
<reference evidence="4 5" key="1">
    <citation type="journal article" date="2008" name="Nature">
        <title>The genome of the model beetle and pest Tribolium castaneum.</title>
        <authorList>
            <consortium name="Tribolium Genome Sequencing Consortium"/>
            <person name="Richards S."/>
            <person name="Gibbs R.A."/>
            <person name="Weinstock G.M."/>
            <person name="Brown S.J."/>
            <person name="Denell R."/>
            <person name="Beeman R.W."/>
            <person name="Gibbs R."/>
            <person name="Beeman R.W."/>
            <person name="Brown S.J."/>
            <person name="Bucher G."/>
            <person name="Friedrich M."/>
            <person name="Grimmelikhuijzen C.J."/>
            <person name="Klingler M."/>
            <person name="Lorenzen M."/>
            <person name="Richards S."/>
            <person name="Roth S."/>
            <person name="Schroder R."/>
            <person name="Tautz D."/>
            <person name="Zdobnov E.M."/>
            <person name="Muzny D."/>
            <person name="Gibbs R.A."/>
            <person name="Weinstock G.M."/>
            <person name="Attaway T."/>
            <person name="Bell S."/>
            <person name="Buhay C.J."/>
            <person name="Chandrabose M.N."/>
            <person name="Chavez D."/>
            <person name="Clerk-Blankenburg K.P."/>
            <person name="Cree A."/>
            <person name="Dao M."/>
            <person name="Davis C."/>
            <person name="Chacko J."/>
            <person name="Dinh H."/>
            <person name="Dugan-Rocha S."/>
            <person name="Fowler G."/>
            <person name="Garner T.T."/>
            <person name="Garnes J."/>
            <person name="Gnirke A."/>
            <person name="Hawes A."/>
            <person name="Hernandez J."/>
            <person name="Hines S."/>
            <person name="Holder M."/>
            <person name="Hume J."/>
            <person name="Jhangiani S.N."/>
            <person name="Joshi V."/>
            <person name="Khan Z.M."/>
            <person name="Jackson L."/>
            <person name="Kovar C."/>
            <person name="Kowis A."/>
            <person name="Lee S."/>
            <person name="Lewis L.R."/>
            <person name="Margolis J."/>
            <person name="Morgan M."/>
            <person name="Nazareth L.V."/>
            <person name="Nguyen N."/>
            <person name="Okwuonu G."/>
            <person name="Parker D."/>
            <person name="Richards S."/>
            <person name="Ruiz S.J."/>
            <person name="Santibanez J."/>
            <person name="Savard J."/>
            <person name="Scherer S.E."/>
            <person name="Schneider B."/>
            <person name="Sodergren E."/>
            <person name="Tautz D."/>
            <person name="Vattahil S."/>
            <person name="Villasana D."/>
            <person name="White C.S."/>
            <person name="Wright R."/>
            <person name="Park Y."/>
            <person name="Beeman R.W."/>
            <person name="Lord J."/>
            <person name="Oppert B."/>
            <person name="Lorenzen M."/>
            <person name="Brown S."/>
            <person name="Wang L."/>
            <person name="Savard J."/>
            <person name="Tautz D."/>
            <person name="Richards S."/>
            <person name="Weinstock G."/>
            <person name="Gibbs R.A."/>
            <person name="Liu Y."/>
            <person name="Worley K."/>
            <person name="Weinstock G."/>
            <person name="Elsik C.G."/>
            <person name="Reese J.T."/>
            <person name="Elhaik E."/>
            <person name="Landan G."/>
            <person name="Graur D."/>
            <person name="Arensburger P."/>
            <person name="Atkinson P."/>
            <person name="Beeman R.W."/>
            <person name="Beidler J."/>
            <person name="Brown S.J."/>
            <person name="Demuth J.P."/>
            <person name="Drury D.W."/>
            <person name="Du Y.Z."/>
            <person name="Fujiwara H."/>
            <person name="Lorenzen M."/>
            <person name="Maselli V."/>
            <person name="Osanai M."/>
            <person name="Park Y."/>
            <person name="Robertson H.M."/>
            <person name="Tu Z."/>
            <person name="Wang J.J."/>
            <person name="Wang S."/>
            <person name="Richards S."/>
            <person name="Song H."/>
            <person name="Zhang L."/>
            <person name="Sodergren E."/>
            <person name="Werner D."/>
            <person name="Stanke M."/>
            <person name="Morgenstern B."/>
            <person name="Solovyev V."/>
            <person name="Kosarev P."/>
            <person name="Brown G."/>
            <person name="Chen H.C."/>
            <person name="Ermolaeva O."/>
            <person name="Hlavina W."/>
            <person name="Kapustin Y."/>
            <person name="Kiryutin B."/>
            <person name="Kitts P."/>
            <person name="Maglott D."/>
            <person name="Pruitt K."/>
            <person name="Sapojnikov V."/>
            <person name="Souvorov A."/>
            <person name="Mackey A.J."/>
            <person name="Waterhouse R.M."/>
            <person name="Wyder S."/>
            <person name="Zdobnov E.M."/>
            <person name="Zdobnov E.M."/>
            <person name="Wyder S."/>
            <person name="Kriventseva E.V."/>
            <person name="Kadowaki T."/>
            <person name="Bork P."/>
            <person name="Aranda M."/>
            <person name="Bao R."/>
            <person name="Beermann A."/>
            <person name="Berns N."/>
            <person name="Bolognesi R."/>
            <person name="Bonneton F."/>
            <person name="Bopp D."/>
            <person name="Brown S.J."/>
            <person name="Bucher G."/>
            <person name="Butts T."/>
            <person name="Chaumot A."/>
            <person name="Denell R.E."/>
            <person name="Ferrier D.E."/>
            <person name="Friedrich M."/>
            <person name="Gordon C.M."/>
            <person name="Jindra M."/>
            <person name="Klingler M."/>
            <person name="Lan Q."/>
            <person name="Lattorff H.M."/>
            <person name="Laudet V."/>
            <person name="von Levetsow C."/>
            <person name="Liu Z."/>
            <person name="Lutz R."/>
            <person name="Lynch J.A."/>
            <person name="da Fonseca R.N."/>
            <person name="Posnien N."/>
            <person name="Reuter R."/>
            <person name="Roth S."/>
            <person name="Savard J."/>
            <person name="Schinko J.B."/>
            <person name="Schmitt C."/>
            <person name="Schoppmeier M."/>
            <person name="Schroder R."/>
            <person name="Shippy T.D."/>
            <person name="Simonnet F."/>
            <person name="Marques-Souza H."/>
            <person name="Tautz D."/>
            <person name="Tomoyasu Y."/>
            <person name="Trauner J."/>
            <person name="Van der Zee M."/>
            <person name="Vervoort M."/>
            <person name="Wittkopp N."/>
            <person name="Wimmer E.A."/>
            <person name="Yang X."/>
            <person name="Jones A.K."/>
            <person name="Sattelle D.B."/>
            <person name="Ebert P.R."/>
            <person name="Nelson D."/>
            <person name="Scott J.G."/>
            <person name="Beeman R.W."/>
            <person name="Muthukrishnan S."/>
            <person name="Kramer K.J."/>
            <person name="Arakane Y."/>
            <person name="Beeman R.W."/>
            <person name="Zhu Q."/>
            <person name="Hogenkamp D."/>
            <person name="Dixit R."/>
            <person name="Oppert B."/>
            <person name="Jiang H."/>
            <person name="Zou Z."/>
            <person name="Marshall J."/>
            <person name="Elpidina E."/>
            <person name="Vinokurov K."/>
            <person name="Oppert C."/>
            <person name="Zou Z."/>
            <person name="Evans J."/>
            <person name="Lu Z."/>
            <person name="Zhao P."/>
            <person name="Sumathipala N."/>
            <person name="Altincicek B."/>
            <person name="Vilcinskas A."/>
            <person name="Williams M."/>
            <person name="Hultmark D."/>
            <person name="Hetru C."/>
            <person name="Jiang H."/>
            <person name="Grimmelikhuijzen C.J."/>
            <person name="Hauser F."/>
            <person name="Cazzamali G."/>
            <person name="Williamson M."/>
            <person name="Park Y."/>
            <person name="Li B."/>
            <person name="Tanaka Y."/>
            <person name="Predel R."/>
            <person name="Neupert S."/>
            <person name="Schachtner J."/>
            <person name="Verleyen P."/>
            <person name="Raible F."/>
            <person name="Bork P."/>
            <person name="Friedrich M."/>
            <person name="Walden K.K."/>
            <person name="Robertson H.M."/>
            <person name="Angeli S."/>
            <person name="Foret S."/>
            <person name="Bucher G."/>
            <person name="Schuetz S."/>
            <person name="Maleszka R."/>
            <person name="Wimmer E.A."/>
            <person name="Beeman R.W."/>
            <person name="Lorenzen M."/>
            <person name="Tomoyasu Y."/>
            <person name="Miller S.C."/>
            <person name="Grossmann D."/>
            <person name="Bucher G."/>
        </authorList>
    </citation>
    <scope>NUCLEOTIDE SEQUENCE [LARGE SCALE GENOMIC DNA]</scope>
    <source>
        <strain evidence="4 5">Georgia GA2</strain>
    </source>
</reference>
<keyword evidence="1" id="KW-0175">Coiled coil</keyword>
<protein>
    <submittedName>
        <fullName evidence="4">Gram-negative bacteria-binding protein 3-like Protein</fullName>
    </submittedName>
</protein>
<dbReference type="HOGENOM" id="CLU_1047075_0_0_1"/>
<feature type="domain" description="CBM39" evidence="3">
    <location>
        <begin position="30"/>
        <end position="130"/>
    </location>
</feature>
<dbReference type="Gene3D" id="2.60.40.2140">
    <property type="entry name" value="Beta-1,3-glucan-recognition protein, N-terminal domain"/>
    <property type="match status" value="1"/>
</dbReference>
<dbReference type="GO" id="GO:0030246">
    <property type="term" value="F:carbohydrate binding"/>
    <property type="evidence" value="ECO:0007669"/>
    <property type="project" value="InterPro"/>
</dbReference>
<dbReference type="PROSITE" id="PS51257">
    <property type="entry name" value="PROKAR_LIPOPROTEIN"/>
    <property type="match status" value="1"/>
</dbReference>
<dbReference type="EMBL" id="KQ971338">
    <property type="protein sequence ID" value="EFA01998.1"/>
    <property type="molecule type" value="Genomic_DNA"/>
</dbReference>
<organism evidence="4 5">
    <name type="scientific">Tribolium castaneum</name>
    <name type="common">Red flour beetle</name>
    <dbReference type="NCBI Taxonomy" id="7070"/>
    <lineage>
        <taxon>Eukaryota</taxon>
        <taxon>Metazoa</taxon>
        <taxon>Ecdysozoa</taxon>
        <taxon>Arthropoda</taxon>
        <taxon>Hexapoda</taxon>
        <taxon>Insecta</taxon>
        <taxon>Pterygota</taxon>
        <taxon>Neoptera</taxon>
        <taxon>Endopterygota</taxon>
        <taxon>Coleoptera</taxon>
        <taxon>Polyphaga</taxon>
        <taxon>Cucujiformia</taxon>
        <taxon>Tenebrionidae</taxon>
        <taxon>Tenebrionidae incertae sedis</taxon>
        <taxon>Tribolium</taxon>
    </lineage>
</organism>
<evidence type="ECO:0000259" key="3">
    <source>
        <dbReference type="PROSITE" id="PS51969"/>
    </source>
</evidence>
<dbReference type="InterPro" id="IPR043030">
    <property type="entry name" value="BGBP_N_sf"/>
</dbReference>
<feature type="signal peptide" evidence="2">
    <location>
        <begin position="1"/>
        <end position="18"/>
    </location>
</feature>
<accession>D2A2V6</accession>
<dbReference type="OMA" id="VEISVCC"/>
<dbReference type="PROSITE" id="PS51969">
    <property type="entry name" value="CBM39"/>
    <property type="match status" value="1"/>
</dbReference>
<dbReference type="InParanoid" id="D2A2V6"/>
<feature type="chain" id="PRO_5003028751" evidence="2">
    <location>
        <begin position="19"/>
        <end position="266"/>
    </location>
</feature>
<dbReference type="Pfam" id="PF15886">
    <property type="entry name" value="CBM39"/>
    <property type="match status" value="1"/>
</dbReference>
<dbReference type="eggNOG" id="ENOG502SX63">
    <property type="taxonomic scope" value="Eukaryota"/>
</dbReference>
<dbReference type="PhylomeDB" id="D2A2V6"/>
<keyword evidence="5" id="KW-1185">Reference proteome</keyword>
<dbReference type="AlphaFoldDB" id="D2A2V6"/>
<evidence type="ECO:0000313" key="4">
    <source>
        <dbReference type="EMBL" id="EFA01998.1"/>
    </source>
</evidence>